<evidence type="ECO:0000256" key="1">
    <source>
        <dbReference type="SAM" id="MobiDB-lite"/>
    </source>
</evidence>
<dbReference type="Proteomes" id="UP000800040">
    <property type="component" value="Unassembled WGS sequence"/>
</dbReference>
<organism evidence="2 3">
    <name type="scientific">Decorospora gaudefroyi</name>
    <dbReference type="NCBI Taxonomy" id="184978"/>
    <lineage>
        <taxon>Eukaryota</taxon>
        <taxon>Fungi</taxon>
        <taxon>Dikarya</taxon>
        <taxon>Ascomycota</taxon>
        <taxon>Pezizomycotina</taxon>
        <taxon>Dothideomycetes</taxon>
        <taxon>Pleosporomycetidae</taxon>
        <taxon>Pleosporales</taxon>
        <taxon>Pleosporineae</taxon>
        <taxon>Pleosporaceae</taxon>
        <taxon>Decorospora</taxon>
    </lineage>
</organism>
<evidence type="ECO:0000313" key="2">
    <source>
        <dbReference type="EMBL" id="KAF1830938.1"/>
    </source>
</evidence>
<dbReference type="EMBL" id="ML975379">
    <property type="protein sequence ID" value="KAF1830938.1"/>
    <property type="molecule type" value="Genomic_DNA"/>
</dbReference>
<sequence length="320" mass="32977">MLKKPSSEVELLLNSEYEEVPDGELSGVESELKFALGDEERFALGTTVMKVVGGTDMKILVTGSLSVGDLPGVELNIEVVGKMLSEEVVKAVVGEVSKVGDVNAVTELVTVVFGLGVGRKEVGLNTMLEILVKGDVTIDDVVGESVNGTEPLRLSNTEEDVGKEGSGDTEETKGSENDSVGETELEGEEKLGFALVGTVKKLEVVVKAGSDVPSEGFGSGKTTVSDVLVTNVVKPPGRVLVNVVRTVEVSGSPDSEVGSGEDPPGKVGDVLAIVVVGSPGITLLRVVGVTSVVGVAGPEGTGGDVPSKTVVEVLLWARRI</sequence>
<protein>
    <submittedName>
        <fullName evidence="2">Uncharacterized protein</fullName>
    </submittedName>
</protein>
<feature type="region of interest" description="Disordered" evidence="1">
    <location>
        <begin position="147"/>
        <end position="186"/>
    </location>
</feature>
<gene>
    <name evidence="2" type="ORF">BDW02DRAFT_601260</name>
</gene>
<reference evidence="2" key="1">
    <citation type="submission" date="2020-01" db="EMBL/GenBank/DDBJ databases">
        <authorList>
            <consortium name="DOE Joint Genome Institute"/>
            <person name="Haridas S."/>
            <person name="Albert R."/>
            <person name="Binder M."/>
            <person name="Bloem J."/>
            <person name="Labutti K."/>
            <person name="Salamov A."/>
            <person name="Andreopoulos B."/>
            <person name="Baker S.E."/>
            <person name="Barry K."/>
            <person name="Bills G."/>
            <person name="Bluhm B.H."/>
            <person name="Cannon C."/>
            <person name="Castanera R."/>
            <person name="Culley D.E."/>
            <person name="Daum C."/>
            <person name="Ezra D."/>
            <person name="Gonzalez J.B."/>
            <person name="Henrissat B."/>
            <person name="Kuo A."/>
            <person name="Liang C."/>
            <person name="Lipzen A."/>
            <person name="Lutzoni F."/>
            <person name="Magnuson J."/>
            <person name="Mondo S."/>
            <person name="Nolan M."/>
            <person name="Ohm R."/>
            <person name="Pangilinan J."/>
            <person name="Park H.-J."/>
            <person name="Ramirez L."/>
            <person name="Alfaro M."/>
            <person name="Sun H."/>
            <person name="Tritt A."/>
            <person name="Yoshinaga Y."/>
            <person name="Zwiers L.-H."/>
            <person name="Turgeon B.G."/>
            <person name="Goodwin S.B."/>
            <person name="Spatafora J.W."/>
            <person name="Crous P.W."/>
            <person name="Grigoriev I.V."/>
        </authorList>
    </citation>
    <scope>NUCLEOTIDE SEQUENCE</scope>
    <source>
        <strain evidence="2">P77</strain>
    </source>
</reference>
<feature type="compositionally biased region" description="Basic and acidic residues" evidence="1">
    <location>
        <begin position="160"/>
        <end position="176"/>
    </location>
</feature>
<proteinExistence type="predicted"/>
<name>A0A6A5K0V0_9PLEO</name>
<keyword evidence="3" id="KW-1185">Reference proteome</keyword>
<accession>A0A6A5K0V0</accession>
<dbReference type="AlphaFoldDB" id="A0A6A5K0V0"/>
<evidence type="ECO:0000313" key="3">
    <source>
        <dbReference type="Proteomes" id="UP000800040"/>
    </source>
</evidence>